<evidence type="ECO:0000313" key="1">
    <source>
        <dbReference type="EMBL" id="SBV91192.1"/>
    </source>
</evidence>
<name>A0A212IVI6_9PROT</name>
<protein>
    <submittedName>
        <fullName evidence="1">Predicted virulence protein SrfB</fullName>
    </submittedName>
</protein>
<reference evidence="1" key="1">
    <citation type="submission" date="2016-04" db="EMBL/GenBank/DDBJ databases">
        <authorList>
            <person name="Evans L.H."/>
            <person name="Alamgir A."/>
            <person name="Owens N."/>
            <person name="Weber N.D."/>
            <person name="Virtaneva K."/>
            <person name="Barbian K."/>
            <person name="Babar A."/>
            <person name="Rosenke K."/>
        </authorList>
    </citation>
    <scope>NUCLEOTIDE SEQUENCE</scope>
    <source>
        <strain evidence="1">86</strain>
    </source>
</reference>
<accession>A0A212IVI6</accession>
<proteinExistence type="predicted"/>
<dbReference type="Pfam" id="PF07520">
    <property type="entry name" value="SrfB"/>
    <property type="match status" value="1"/>
</dbReference>
<sequence>MLAKLIRFEDEATLIMRSGVQFMDFGLGLDPRREEPGQFARRSDGSAGLVRLDYDAETDRYLHPNTHAVAAPVADLETPLAESLELFADVWLPVPFLRLQANAFVQGPRNWARARVVPLAEGEDAEGGNSHRVVLAFDTAVSDDGVAGAAYLSPTLADVDGGAKFALSWKGEDLGWFLDQPWVEGWLKELYAEAMERRRATREEIVEEIELRRHFAHYLNVLWFLGAKVRPPRVKLLSARKDDVHKPIPVDMVLDVGNSRTCGILVEDHPQEGNGLSTRYELELRDLSHPHRVYAEPFESRVEFAEAVFGKVDFSVLSGRNDAFRWPTIARVGAEAARLAARRRGTEGATGLSSPKRYLWDEKRFEPGWRFNDSFNKSETEPLATASPFGDLIDETGEALFSLPPERQIQVFMPHYQRSSLMTFMLAEILVQALSQMNSPSQRMKLSHANLPRQLRSVILTVPPSMPLPERQIFEERMRQAIGLVWKAFGWHPVDPDIETSAELAWPPLPSYHARWDEATCAQVVYLFSETVNHFGGRPEEFFRVFRRKRPGDPGRSLRIASIDIGGGTTDLVVCDYRLDEGRGGNVSIVPEQTFRDGFKVAGDDILLDVIQKMVVPCIREALVAAGVAEPDPLLSTLIGSEAGIVQDMVLRQQLTLQVLHPLGLALLKAYERFDPLTGGETAILTFAEALAGRDAPSPEVLGYFTKGVRRAAPGVPDFDLMQVRLPFDMALLHRLFVTDKMEIGKTIRALCEVVYLYDCDVLLLSGRPSCLPGVQALFRGLLALPPDRVVPLHHYRTGNWYPFHKGGRIEDPKTTAAVGAMLCVLGQGRIPNFFFRANVFRMYSTVRNIGLMDQNMTIKDADVYYRDVDFDDPDWDFPQDVGFEVRGRMILGFRQLDAARWGASPLYIIEFAGGDENAARRALYGDAGAGGVLQVKLARKRRGKVDRPVLSEVSLAGGGPVNRNALTIGLYTLPVHGAGVYSHWLDTGSVIR</sequence>
<dbReference type="EMBL" id="FLUO01000001">
    <property type="protein sequence ID" value="SBV91192.1"/>
    <property type="molecule type" value="Genomic_DNA"/>
</dbReference>
<gene>
    <name evidence="1" type="ORF">KL86APRO_10094</name>
</gene>
<dbReference type="AlphaFoldDB" id="A0A212IVI6"/>
<dbReference type="PIRSF" id="PIRSF034585">
    <property type="entry name" value="SrfB"/>
    <property type="match status" value="1"/>
</dbReference>
<organism evidence="1">
    <name type="scientific">uncultured Alphaproteobacteria bacterium</name>
    <dbReference type="NCBI Taxonomy" id="91750"/>
    <lineage>
        <taxon>Bacteria</taxon>
        <taxon>Pseudomonadati</taxon>
        <taxon>Pseudomonadota</taxon>
        <taxon>Alphaproteobacteria</taxon>
        <taxon>environmental samples</taxon>
    </lineage>
</organism>
<dbReference type="InterPro" id="IPR009216">
    <property type="entry name" value="Virulence_factor_SrfB"/>
</dbReference>